<proteinExistence type="inferred from homology"/>
<dbReference type="RefSeq" id="WP_068304581.1">
    <property type="nucleotide sequence ID" value="NZ_FNAK01000004.1"/>
</dbReference>
<dbReference type="GO" id="GO:0009331">
    <property type="term" value="C:glycerol-3-phosphate dehydrogenase (FAD) complex"/>
    <property type="evidence" value="ECO:0007669"/>
    <property type="project" value="UniProtKB-UniRule"/>
</dbReference>
<dbReference type="SUPFAM" id="SSF51905">
    <property type="entry name" value="FAD/NAD(P)-binding domain"/>
    <property type="match status" value="1"/>
</dbReference>
<keyword evidence="5 6" id="KW-0560">Oxidoreductase</keyword>
<dbReference type="GO" id="GO:0004368">
    <property type="term" value="F:glycerol-3-phosphate dehydrogenase (quinone) activity"/>
    <property type="evidence" value="ECO:0007669"/>
    <property type="project" value="UniProtKB-EC"/>
</dbReference>
<sequence length="509" mass="57023">MTLGIETTRCDLFVIGGGINGTGIARDAAGRGLNTVLVEQTDFAAGTSSASSKLIHGGLRYLEHYEFRLVRESLQERETLWRMAPHLVRPLRFILPHHSGLRPAFILRLGLFLYDHLGGRKLLRKTKSLNLRKDPKGAPLKGHFKKGFEYSDCWVDDARLVVANALAAKRRGATILNRHRFLDAVREDRDWRIRVEAPDGKIIEFQADALVNAAGPWVEKTLLSCIMSENAHSHARLVKGSHIVVPALYDGPQCYTFQNPDKRVIFAIPYEDKYTLIGTTDVPFSGDPAKVSASKDEVAYLCAAAGEYFDKAIRPEDVVWSYAGIRPLYDDGQVNPSATTRDYHLDLDVREDTLPLLSVFGGKITTYRCLAEEAMEKLAPYLPISLDDWTGYTPLPGGNLPEDVTPAKALKHFKAEMRTRFNWLDGSIVDRMCNAYGTRIEKLLEGIAGLDGMGIHFGEGLYEAEVSYLVREEWAHTADDILWRRSKLGLRLNQTEQAALAAWLAVRER</sequence>
<dbReference type="Gene3D" id="3.50.50.60">
    <property type="entry name" value="FAD/NAD(P)-binding domain"/>
    <property type="match status" value="1"/>
</dbReference>
<dbReference type="PROSITE" id="PS00977">
    <property type="entry name" value="FAD_G3PDH_1"/>
    <property type="match status" value="1"/>
</dbReference>
<dbReference type="InterPro" id="IPR031656">
    <property type="entry name" value="DAO_C"/>
</dbReference>
<dbReference type="InterPro" id="IPR038299">
    <property type="entry name" value="DAO_C_sf"/>
</dbReference>
<dbReference type="STRING" id="637679.GCA_001550055_02057"/>
<evidence type="ECO:0000256" key="3">
    <source>
        <dbReference type="ARBA" id="ARBA00022630"/>
    </source>
</evidence>
<comment type="similarity">
    <text evidence="2 6">Belongs to the FAD-dependent glycerol-3-phosphate dehydrogenase family.</text>
</comment>
<dbReference type="PRINTS" id="PR01001">
    <property type="entry name" value="FADG3PDH"/>
</dbReference>
<dbReference type="Pfam" id="PF01266">
    <property type="entry name" value="DAO"/>
    <property type="match status" value="1"/>
</dbReference>
<dbReference type="PANTHER" id="PTHR11985:SF15">
    <property type="entry name" value="GLYCEROL-3-PHOSPHATE DEHYDROGENASE, MITOCHONDRIAL"/>
    <property type="match status" value="1"/>
</dbReference>
<evidence type="ECO:0000256" key="1">
    <source>
        <dbReference type="ARBA" id="ARBA00001974"/>
    </source>
</evidence>
<dbReference type="NCBIfam" id="NF008899">
    <property type="entry name" value="PRK12266.1"/>
    <property type="match status" value="1"/>
</dbReference>
<gene>
    <name evidence="9" type="ORF">SAMN04488071_1798</name>
</gene>
<evidence type="ECO:0000256" key="5">
    <source>
        <dbReference type="ARBA" id="ARBA00023002"/>
    </source>
</evidence>
<dbReference type="Gene3D" id="6.10.250.1890">
    <property type="match status" value="1"/>
</dbReference>
<evidence type="ECO:0000259" key="7">
    <source>
        <dbReference type="Pfam" id="PF01266"/>
    </source>
</evidence>
<evidence type="ECO:0000256" key="6">
    <source>
        <dbReference type="RuleBase" id="RU361217"/>
    </source>
</evidence>
<dbReference type="EMBL" id="FNAK01000004">
    <property type="protein sequence ID" value="SDE01495.1"/>
    <property type="molecule type" value="Genomic_DNA"/>
</dbReference>
<keyword evidence="3 6" id="KW-0285">Flavoprotein</keyword>
<accession>A0A1G6ZI69</accession>
<comment type="cofactor">
    <cofactor evidence="1 6">
        <name>FAD</name>
        <dbReference type="ChEBI" id="CHEBI:57692"/>
    </cofactor>
</comment>
<dbReference type="Proteomes" id="UP000183685">
    <property type="component" value="Unassembled WGS sequence"/>
</dbReference>
<comment type="catalytic activity">
    <reaction evidence="6">
        <text>a quinone + sn-glycerol 3-phosphate = dihydroxyacetone phosphate + a quinol</text>
        <dbReference type="Rhea" id="RHEA:18977"/>
        <dbReference type="ChEBI" id="CHEBI:24646"/>
        <dbReference type="ChEBI" id="CHEBI:57597"/>
        <dbReference type="ChEBI" id="CHEBI:57642"/>
        <dbReference type="ChEBI" id="CHEBI:132124"/>
        <dbReference type="EC" id="1.1.5.3"/>
    </reaction>
</comment>
<dbReference type="GO" id="GO:0046168">
    <property type="term" value="P:glycerol-3-phosphate catabolic process"/>
    <property type="evidence" value="ECO:0007669"/>
    <property type="project" value="TreeGrafter"/>
</dbReference>
<evidence type="ECO:0000313" key="10">
    <source>
        <dbReference type="Proteomes" id="UP000183685"/>
    </source>
</evidence>
<feature type="domain" description="Alpha-glycerophosphate oxidase C-terminal" evidence="8">
    <location>
        <begin position="390"/>
        <end position="500"/>
    </location>
</feature>
<evidence type="ECO:0000256" key="2">
    <source>
        <dbReference type="ARBA" id="ARBA00007330"/>
    </source>
</evidence>
<dbReference type="InterPro" id="IPR000447">
    <property type="entry name" value="G3P_DH_FAD-dep"/>
</dbReference>
<organism evidence="9 10">
    <name type="scientific">Kordiimonas lacus</name>
    <dbReference type="NCBI Taxonomy" id="637679"/>
    <lineage>
        <taxon>Bacteria</taxon>
        <taxon>Pseudomonadati</taxon>
        <taxon>Pseudomonadota</taxon>
        <taxon>Alphaproteobacteria</taxon>
        <taxon>Kordiimonadales</taxon>
        <taxon>Kordiimonadaceae</taxon>
        <taxon>Kordiimonas</taxon>
    </lineage>
</organism>
<keyword evidence="10" id="KW-1185">Reference proteome</keyword>
<protein>
    <recommendedName>
        <fullName evidence="6">Glycerol-3-phosphate dehydrogenase</fullName>
        <ecNumber evidence="6">1.1.5.3</ecNumber>
    </recommendedName>
</protein>
<keyword evidence="4" id="KW-0274">FAD</keyword>
<dbReference type="EC" id="1.1.5.3" evidence="6"/>
<dbReference type="AlphaFoldDB" id="A0A1G6ZI69"/>
<dbReference type="PROSITE" id="PS00978">
    <property type="entry name" value="FAD_G3PDH_2"/>
    <property type="match status" value="1"/>
</dbReference>
<name>A0A1G6ZI69_9PROT</name>
<dbReference type="Gene3D" id="1.10.8.870">
    <property type="entry name" value="Alpha-glycerophosphate oxidase, cap domain"/>
    <property type="match status" value="1"/>
</dbReference>
<dbReference type="PANTHER" id="PTHR11985">
    <property type="entry name" value="GLYCEROL-3-PHOSPHATE DEHYDROGENASE"/>
    <property type="match status" value="1"/>
</dbReference>
<feature type="domain" description="FAD dependent oxidoreductase" evidence="7">
    <location>
        <begin position="11"/>
        <end position="332"/>
    </location>
</feature>
<dbReference type="InterPro" id="IPR006076">
    <property type="entry name" value="FAD-dep_OxRdtase"/>
</dbReference>
<reference evidence="9 10" key="1">
    <citation type="submission" date="2016-10" db="EMBL/GenBank/DDBJ databases">
        <authorList>
            <person name="de Groot N.N."/>
        </authorList>
    </citation>
    <scope>NUCLEOTIDE SEQUENCE [LARGE SCALE GENOMIC DNA]</scope>
    <source>
        <strain evidence="9 10">CGMCC 1.9109</strain>
    </source>
</reference>
<evidence type="ECO:0000313" key="9">
    <source>
        <dbReference type="EMBL" id="SDE01495.1"/>
    </source>
</evidence>
<dbReference type="OrthoDB" id="9766796at2"/>
<dbReference type="Pfam" id="PF16901">
    <property type="entry name" value="DAO_C"/>
    <property type="match status" value="1"/>
</dbReference>
<evidence type="ECO:0000256" key="4">
    <source>
        <dbReference type="ARBA" id="ARBA00022827"/>
    </source>
</evidence>
<dbReference type="InterPro" id="IPR036188">
    <property type="entry name" value="FAD/NAD-bd_sf"/>
</dbReference>
<dbReference type="Gene3D" id="3.30.9.10">
    <property type="entry name" value="D-Amino Acid Oxidase, subunit A, domain 2"/>
    <property type="match status" value="1"/>
</dbReference>
<evidence type="ECO:0000259" key="8">
    <source>
        <dbReference type="Pfam" id="PF16901"/>
    </source>
</evidence>
<dbReference type="NCBIfam" id="NF009906">
    <property type="entry name" value="PRK13369.1"/>
    <property type="match status" value="1"/>
</dbReference>